<dbReference type="AlphaFoldDB" id="A0A9D4GDJ1"/>
<reference evidence="2" key="2">
    <citation type="submission" date="2020-11" db="EMBL/GenBank/DDBJ databases">
        <authorList>
            <person name="McCartney M.A."/>
            <person name="Auch B."/>
            <person name="Kono T."/>
            <person name="Mallez S."/>
            <person name="Becker A."/>
            <person name="Gohl D.M."/>
            <person name="Silverstein K.A.T."/>
            <person name="Koren S."/>
            <person name="Bechman K.B."/>
            <person name="Herman A."/>
            <person name="Abrahante J.E."/>
            <person name="Garbe J."/>
        </authorList>
    </citation>
    <scope>NUCLEOTIDE SEQUENCE</scope>
    <source>
        <strain evidence="2">Duluth1</strain>
        <tissue evidence="2">Whole animal</tissue>
    </source>
</reference>
<dbReference type="EMBL" id="JAIWYP010000006">
    <property type="protein sequence ID" value="KAH3813418.1"/>
    <property type="molecule type" value="Genomic_DNA"/>
</dbReference>
<feature type="signal peptide" evidence="1">
    <location>
        <begin position="1"/>
        <end position="24"/>
    </location>
</feature>
<protein>
    <submittedName>
        <fullName evidence="2">Uncharacterized protein</fullName>
    </submittedName>
</protein>
<proteinExistence type="predicted"/>
<evidence type="ECO:0000313" key="2">
    <source>
        <dbReference type="EMBL" id="KAH3813418.1"/>
    </source>
</evidence>
<feature type="chain" id="PRO_5039261195" evidence="1">
    <location>
        <begin position="25"/>
        <end position="214"/>
    </location>
</feature>
<comment type="caution">
    <text evidence="2">The sequence shown here is derived from an EMBL/GenBank/DDBJ whole genome shotgun (WGS) entry which is preliminary data.</text>
</comment>
<dbReference type="OrthoDB" id="10677944at2759"/>
<keyword evidence="3" id="KW-1185">Reference proteome</keyword>
<evidence type="ECO:0000313" key="3">
    <source>
        <dbReference type="Proteomes" id="UP000828390"/>
    </source>
</evidence>
<name>A0A9D4GDJ1_DREPO</name>
<dbReference type="Proteomes" id="UP000828390">
    <property type="component" value="Unassembled WGS sequence"/>
</dbReference>
<sequence length="214" mass="23772">MTTGAPIQSLAVLVVLGLLTGILGHIPLNEAHRSGSWDLCTHVCPGATSCINTTNGEQFVYRCVYPNGQLDIMRDKNVMSKRMQLQSARQESPNVPTAQPDLMEKTDVRPSNASRLRQLIRKALDETLGRLPKKTNVIPVDAFPAVNFSRRLSPDRNRVTLQPAVPITTPSTPFLELSANPQCEYCESPDQCKDKTRPYCYHSHACARRVCQSL</sequence>
<keyword evidence="1" id="KW-0732">Signal</keyword>
<evidence type="ECO:0000256" key="1">
    <source>
        <dbReference type="SAM" id="SignalP"/>
    </source>
</evidence>
<gene>
    <name evidence="2" type="ORF">DPMN_141874</name>
</gene>
<organism evidence="2 3">
    <name type="scientific">Dreissena polymorpha</name>
    <name type="common">Zebra mussel</name>
    <name type="synonym">Mytilus polymorpha</name>
    <dbReference type="NCBI Taxonomy" id="45954"/>
    <lineage>
        <taxon>Eukaryota</taxon>
        <taxon>Metazoa</taxon>
        <taxon>Spiralia</taxon>
        <taxon>Lophotrochozoa</taxon>
        <taxon>Mollusca</taxon>
        <taxon>Bivalvia</taxon>
        <taxon>Autobranchia</taxon>
        <taxon>Heteroconchia</taxon>
        <taxon>Euheterodonta</taxon>
        <taxon>Imparidentia</taxon>
        <taxon>Neoheterodontei</taxon>
        <taxon>Myida</taxon>
        <taxon>Dreissenoidea</taxon>
        <taxon>Dreissenidae</taxon>
        <taxon>Dreissena</taxon>
    </lineage>
</organism>
<accession>A0A9D4GDJ1</accession>
<reference evidence="2" key="1">
    <citation type="journal article" date="2019" name="bioRxiv">
        <title>The Genome of the Zebra Mussel, Dreissena polymorpha: A Resource for Invasive Species Research.</title>
        <authorList>
            <person name="McCartney M.A."/>
            <person name="Auch B."/>
            <person name="Kono T."/>
            <person name="Mallez S."/>
            <person name="Zhang Y."/>
            <person name="Obille A."/>
            <person name="Becker A."/>
            <person name="Abrahante J.E."/>
            <person name="Garbe J."/>
            <person name="Badalamenti J.P."/>
            <person name="Herman A."/>
            <person name="Mangelson H."/>
            <person name="Liachko I."/>
            <person name="Sullivan S."/>
            <person name="Sone E.D."/>
            <person name="Koren S."/>
            <person name="Silverstein K.A.T."/>
            <person name="Beckman K.B."/>
            <person name="Gohl D.M."/>
        </authorList>
    </citation>
    <scope>NUCLEOTIDE SEQUENCE</scope>
    <source>
        <strain evidence="2">Duluth1</strain>
        <tissue evidence="2">Whole animal</tissue>
    </source>
</reference>